<sequence length="195" mass="22011">MKKLKILALPLFVLLFLSSCTSVRVLSDYDRDANFGSYKSYAFYKTGIDKAQISDLDKKRILRAIETEMGTKGFVKSENPDILVSIFTKEREQVDVYNNYWGGGGFGWGWSPWYWGGGFGPGWGWGWGGGNNVSTRTQGSLYIDLIDAKSKELVWQGKGDGTLNNTKNIEKKEMRIKEFVAEIMTQYPPDVMASK</sequence>
<organism evidence="3 4">
    <name type="scientific">Maribacter algarum</name>
    <name type="common">ex Zhang et al. 2020</name>
    <dbReference type="NCBI Taxonomy" id="2578118"/>
    <lineage>
        <taxon>Bacteria</taxon>
        <taxon>Pseudomonadati</taxon>
        <taxon>Bacteroidota</taxon>
        <taxon>Flavobacteriia</taxon>
        <taxon>Flavobacteriales</taxon>
        <taxon>Flavobacteriaceae</taxon>
        <taxon>Maribacter</taxon>
    </lineage>
</organism>
<dbReference type="OrthoDB" id="5432251at2"/>
<evidence type="ECO:0000256" key="1">
    <source>
        <dbReference type="SAM" id="SignalP"/>
    </source>
</evidence>
<feature type="domain" description="DUF4136" evidence="2">
    <location>
        <begin position="26"/>
        <end position="189"/>
    </location>
</feature>
<comment type="caution">
    <text evidence="3">The sequence shown here is derived from an EMBL/GenBank/DDBJ whole genome shotgun (WGS) entry which is preliminary data.</text>
</comment>
<dbReference type="AlphaFoldDB" id="A0A5S3PDZ1"/>
<evidence type="ECO:0000259" key="2">
    <source>
        <dbReference type="Pfam" id="PF13590"/>
    </source>
</evidence>
<gene>
    <name evidence="3" type="ORF">FEE95_21120</name>
</gene>
<feature type="chain" id="PRO_5024407474" evidence="1">
    <location>
        <begin position="23"/>
        <end position="195"/>
    </location>
</feature>
<name>A0A5S3PDZ1_9FLAO</name>
<accession>A0A5S3PDZ1</accession>
<dbReference type="Proteomes" id="UP000310314">
    <property type="component" value="Unassembled WGS sequence"/>
</dbReference>
<reference evidence="3 4" key="1">
    <citation type="submission" date="2019-05" db="EMBL/GenBank/DDBJ databases">
        <authorList>
            <person name="Zhang J.-Y."/>
            <person name="Feg X."/>
            <person name="Du Z.-J."/>
        </authorList>
    </citation>
    <scope>NUCLEOTIDE SEQUENCE [LARGE SCALE GENOMIC DNA]</scope>
    <source>
        <strain evidence="3 4">RZ26</strain>
    </source>
</reference>
<dbReference type="RefSeq" id="WP_138660035.1">
    <property type="nucleotide sequence ID" value="NZ_VATY01000006.1"/>
</dbReference>
<keyword evidence="1" id="KW-0732">Signal</keyword>
<dbReference type="Pfam" id="PF13590">
    <property type="entry name" value="DUF4136"/>
    <property type="match status" value="1"/>
</dbReference>
<proteinExistence type="predicted"/>
<evidence type="ECO:0000313" key="4">
    <source>
        <dbReference type="Proteomes" id="UP000310314"/>
    </source>
</evidence>
<dbReference type="InterPro" id="IPR025411">
    <property type="entry name" value="DUF4136"/>
</dbReference>
<dbReference type="EMBL" id="VATY01000006">
    <property type="protein sequence ID" value="TMM52192.1"/>
    <property type="molecule type" value="Genomic_DNA"/>
</dbReference>
<dbReference type="Gene3D" id="3.30.160.670">
    <property type="match status" value="1"/>
</dbReference>
<feature type="signal peptide" evidence="1">
    <location>
        <begin position="1"/>
        <end position="22"/>
    </location>
</feature>
<evidence type="ECO:0000313" key="3">
    <source>
        <dbReference type="EMBL" id="TMM52192.1"/>
    </source>
</evidence>
<dbReference type="PROSITE" id="PS51257">
    <property type="entry name" value="PROKAR_LIPOPROTEIN"/>
    <property type="match status" value="1"/>
</dbReference>
<protein>
    <submittedName>
        <fullName evidence="3">DUF4136 domain-containing protein</fullName>
    </submittedName>
</protein>
<keyword evidence="4" id="KW-1185">Reference proteome</keyword>